<dbReference type="Proteomes" id="UP001221898">
    <property type="component" value="Unassembled WGS sequence"/>
</dbReference>
<dbReference type="EMBL" id="JAINUG010000177">
    <property type="protein sequence ID" value="KAJ8389836.1"/>
    <property type="molecule type" value="Genomic_DNA"/>
</dbReference>
<organism evidence="2 3">
    <name type="scientific">Aldrovandia affinis</name>
    <dbReference type="NCBI Taxonomy" id="143900"/>
    <lineage>
        <taxon>Eukaryota</taxon>
        <taxon>Metazoa</taxon>
        <taxon>Chordata</taxon>
        <taxon>Craniata</taxon>
        <taxon>Vertebrata</taxon>
        <taxon>Euteleostomi</taxon>
        <taxon>Actinopterygii</taxon>
        <taxon>Neopterygii</taxon>
        <taxon>Teleostei</taxon>
        <taxon>Notacanthiformes</taxon>
        <taxon>Halosauridae</taxon>
        <taxon>Aldrovandia</taxon>
    </lineage>
</organism>
<name>A0AAD7RSZ9_9TELE</name>
<protein>
    <submittedName>
        <fullName evidence="2">Uncharacterized protein</fullName>
    </submittedName>
</protein>
<reference evidence="2" key="1">
    <citation type="journal article" date="2023" name="Science">
        <title>Genome structures resolve the early diversification of teleost fishes.</title>
        <authorList>
            <person name="Parey E."/>
            <person name="Louis A."/>
            <person name="Montfort J."/>
            <person name="Bouchez O."/>
            <person name="Roques C."/>
            <person name="Iampietro C."/>
            <person name="Lluch J."/>
            <person name="Castinel A."/>
            <person name="Donnadieu C."/>
            <person name="Desvignes T."/>
            <person name="Floi Bucao C."/>
            <person name="Jouanno E."/>
            <person name="Wen M."/>
            <person name="Mejri S."/>
            <person name="Dirks R."/>
            <person name="Jansen H."/>
            <person name="Henkel C."/>
            <person name="Chen W.J."/>
            <person name="Zahm M."/>
            <person name="Cabau C."/>
            <person name="Klopp C."/>
            <person name="Thompson A.W."/>
            <person name="Robinson-Rechavi M."/>
            <person name="Braasch I."/>
            <person name="Lecointre G."/>
            <person name="Bobe J."/>
            <person name="Postlethwait J.H."/>
            <person name="Berthelot C."/>
            <person name="Roest Crollius H."/>
            <person name="Guiguen Y."/>
        </authorList>
    </citation>
    <scope>NUCLEOTIDE SEQUENCE</scope>
    <source>
        <strain evidence="2">NC1722</strain>
    </source>
</reference>
<keyword evidence="3" id="KW-1185">Reference proteome</keyword>
<evidence type="ECO:0000256" key="1">
    <source>
        <dbReference type="SAM" id="MobiDB-lite"/>
    </source>
</evidence>
<feature type="compositionally biased region" description="Polar residues" evidence="1">
    <location>
        <begin position="57"/>
        <end position="72"/>
    </location>
</feature>
<comment type="caution">
    <text evidence="2">The sequence shown here is derived from an EMBL/GenBank/DDBJ whole genome shotgun (WGS) entry which is preliminary data.</text>
</comment>
<evidence type="ECO:0000313" key="3">
    <source>
        <dbReference type="Proteomes" id="UP001221898"/>
    </source>
</evidence>
<feature type="compositionally biased region" description="Basic residues" evidence="1">
    <location>
        <begin position="19"/>
        <end position="30"/>
    </location>
</feature>
<feature type="region of interest" description="Disordered" evidence="1">
    <location>
        <begin position="1"/>
        <end position="86"/>
    </location>
</feature>
<evidence type="ECO:0000313" key="2">
    <source>
        <dbReference type="EMBL" id="KAJ8389836.1"/>
    </source>
</evidence>
<dbReference type="AlphaFoldDB" id="A0AAD7RSZ9"/>
<proteinExistence type="predicted"/>
<accession>A0AAD7RSZ9</accession>
<gene>
    <name evidence="2" type="ORF">AAFF_G00113050</name>
</gene>
<sequence>MQGTNTQPKAIGQPSRNDQRKRRAHGRQAVKGHEASPKGFASMTPKESTTHKPYSCSALSVPTSLQRSSNADDLQRAGEGRSAMPSGARCLHVSVGTVCDGEAACLTPGSSPPCVKGGRTNSALGRCLLGSQNLRAPSVGLGVKRSLSAIKRARPLAAQANALASRPSPSDGELGNALLLTPPWLCNPPETAGGSTQASCFTRSQSPRSYAHFVIPAPCPQEKRFSESASRSVTSDPRAPGSVNILHSQLWQCRRLGAGCLRSLARDSSGPERKRTGPGAM</sequence>